<dbReference type="EMBL" id="CAIX01000027">
    <property type="protein sequence ID" value="CCI41981.1"/>
    <property type="molecule type" value="Genomic_DNA"/>
</dbReference>
<organism evidence="1 2">
    <name type="scientific">Albugo candida</name>
    <dbReference type="NCBI Taxonomy" id="65357"/>
    <lineage>
        <taxon>Eukaryota</taxon>
        <taxon>Sar</taxon>
        <taxon>Stramenopiles</taxon>
        <taxon>Oomycota</taxon>
        <taxon>Peronosporomycetes</taxon>
        <taxon>Albuginales</taxon>
        <taxon>Albuginaceae</taxon>
        <taxon>Albugo</taxon>
    </lineage>
</organism>
<proteinExistence type="predicted"/>
<accession>A0A024G5F4</accession>
<reference evidence="1 2" key="1">
    <citation type="submission" date="2012-05" db="EMBL/GenBank/DDBJ databases">
        <title>Recombination and specialization in a pathogen metapopulation.</title>
        <authorList>
            <person name="Gardiner A."/>
            <person name="Kemen E."/>
            <person name="Schultz-Larsen T."/>
            <person name="MacLean D."/>
            <person name="Van Oosterhout C."/>
            <person name="Jones J.D.G."/>
        </authorList>
    </citation>
    <scope>NUCLEOTIDE SEQUENCE [LARGE SCALE GENOMIC DNA]</scope>
    <source>
        <strain evidence="1 2">Ac Nc2</strain>
    </source>
</reference>
<name>A0A024G5F4_9STRA</name>
<dbReference type="InParanoid" id="A0A024G5F4"/>
<comment type="caution">
    <text evidence="1">The sequence shown here is derived from an EMBL/GenBank/DDBJ whole genome shotgun (WGS) entry which is preliminary data.</text>
</comment>
<gene>
    <name evidence="1" type="ORF">BN9_027650</name>
</gene>
<evidence type="ECO:0000313" key="1">
    <source>
        <dbReference type="EMBL" id="CCI41981.1"/>
    </source>
</evidence>
<dbReference type="OrthoDB" id="75586at2759"/>
<dbReference type="Proteomes" id="UP000053237">
    <property type="component" value="Unassembled WGS sequence"/>
</dbReference>
<dbReference type="AlphaFoldDB" id="A0A024G5F4"/>
<keyword evidence="2" id="KW-1185">Reference proteome</keyword>
<protein>
    <submittedName>
        <fullName evidence="1">Uncharacterized protein</fullName>
    </submittedName>
</protein>
<evidence type="ECO:0000313" key="2">
    <source>
        <dbReference type="Proteomes" id="UP000053237"/>
    </source>
</evidence>
<sequence>MIMPRWKSAHLIGNIRARIATRCAASAIQNTFQRSYASVYQTRSFLPSLLPEIDTTGNMSASIVVLVAGLVISMQSPSMLEKKNDGHEKGRSIRNVSALLELYAEIDKKMEKSTALLLAQLESKIQREKNREKEALRKKESFTRTTTEQRALHMSLAFESALEAVQDEVFKEYGYAKEQVQEAIESMIQGKLPGKGSNGGISPTESGEIDAYIQRLGRMRWRCTGSRESLFPKPGPTHQFSKKGDTPEIPLDLILEMVEKLIPAITKGMEEIVAEEKEKSSSSISKWNFWSKQSNEMDFDMRNPECWERISKAYLHRTNQITASLCEANNVDLEEFQAALIYYHDEPMFEETLARLSAEQMKAFANLGL</sequence>